<dbReference type="PANTHER" id="PTHR47572:SF4">
    <property type="entry name" value="LACTONASE DRP35"/>
    <property type="match status" value="1"/>
</dbReference>
<keyword evidence="1" id="KW-0732">Signal</keyword>
<dbReference type="Proteomes" id="UP000195386">
    <property type="component" value="Unassembled WGS sequence"/>
</dbReference>
<organism evidence="2 3">
    <name type="scientific">Bacteroides clarus</name>
    <dbReference type="NCBI Taxonomy" id="626929"/>
    <lineage>
        <taxon>Bacteria</taxon>
        <taxon>Pseudomonadati</taxon>
        <taxon>Bacteroidota</taxon>
        <taxon>Bacteroidia</taxon>
        <taxon>Bacteroidales</taxon>
        <taxon>Bacteroidaceae</taxon>
        <taxon>Bacteroides</taxon>
    </lineage>
</organism>
<dbReference type="SUPFAM" id="SSF63829">
    <property type="entry name" value="Calcium-dependent phosphotriesterase"/>
    <property type="match status" value="1"/>
</dbReference>
<name>A0A1Y3YSZ4_9BACE</name>
<dbReference type="Gene3D" id="2.120.10.30">
    <property type="entry name" value="TolB, C-terminal domain"/>
    <property type="match status" value="1"/>
</dbReference>
<dbReference type="InterPro" id="IPR011042">
    <property type="entry name" value="6-blade_b-propeller_TolB-like"/>
</dbReference>
<dbReference type="RefSeq" id="WP_087426094.1">
    <property type="nucleotide sequence ID" value="NZ_CAMMFP010000006.1"/>
</dbReference>
<dbReference type="EMBL" id="NFII01000007">
    <property type="protein sequence ID" value="OUO00975.1"/>
    <property type="molecule type" value="Genomic_DNA"/>
</dbReference>
<evidence type="ECO:0000256" key="1">
    <source>
        <dbReference type="SAM" id="SignalP"/>
    </source>
</evidence>
<comment type="caution">
    <text evidence="2">The sequence shown here is derived from an EMBL/GenBank/DDBJ whole genome shotgun (WGS) entry which is preliminary data.</text>
</comment>
<dbReference type="AlphaFoldDB" id="A0A1Y3YSZ4"/>
<feature type="signal peptide" evidence="1">
    <location>
        <begin position="1"/>
        <end position="25"/>
    </location>
</feature>
<proteinExistence type="predicted"/>
<protein>
    <submittedName>
        <fullName evidence="2">Phage head-tail adapter protein</fullName>
    </submittedName>
</protein>
<accession>A0A1Y3YSZ4</accession>
<evidence type="ECO:0000313" key="3">
    <source>
        <dbReference type="Proteomes" id="UP000195386"/>
    </source>
</evidence>
<evidence type="ECO:0000313" key="2">
    <source>
        <dbReference type="EMBL" id="OUO00975.1"/>
    </source>
</evidence>
<reference evidence="3" key="1">
    <citation type="submission" date="2017-04" db="EMBL/GenBank/DDBJ databases">
        <title>Function of individual gut microbiota members based on whole genome sequencing of pure cultures obtained from chicken caecum.</title>
        <authorList>
            <person name="Medvecky M."/>
            <person name="Cejkova D."/>
            <person name="Polansky O."/>
            <person name="Karasova D."/>
            <person name="Kubasova T."/>
            <person name="Cizek A."/>
            <person name="Rychlik I."/>
        </authorList>
    </citation>
    <scope>NUCLEOTIDE SEQUENCE [LARGE SCALE GENOMIC DNA]</scope>
    <source>
        <strain evidence="3">An43</strain>
    </source>
</reference>
<dbReference type="PANTHER" id="PTHR47572">
    <property type="entry name" value="LIPOPROTEIN-RELATED"/>
    <property type="match status" value="1"/>
</dbReference>
<dbReference type="PROSITE" id="PS51257">
    <property type="entry name" value="PROKAR_LIPOPROTEIN"/>
    <property type="match status" value="1"/>
</dbReference>
<feature type="chain" id="PRO_5012983252" evidence="1">
    <location>
        <begin position="26"/>
        <end position="357"/>
    </location>
</feature>
<gene>
    <name evidence="2" type="ORF">B5F97_09055</name>
</gene>
<dbReference type="InterPro" id="IPR051262">
    <property type="entry name" value="SMP-30/CGR1_Lactonase"/>
</dbReference>
<sequence length="357" mass="39208">MKTTFLVTGLCLFLLTSCFSSNSQANKDLQVSKLFMELPYNCPTPDGMAIAPDGSLILACPNFANPAMPACLMKITSEKQISKWIDVPVLPETGIACPMGIAFNEKGDLYICDNQGWSGSERGYRKGRLLKLTFDKQGILQETITVAYNMEHPNGIRIHNGKVYVTQSSLSAIPSEKLVSGVYCFKEDDCNIEITNTLEDKNLLTTVITRNPQVQYGLDGIVFDKKGNLYVGNFGDGSIHKITLDKNGKVLSNTIWAQDSTQLVTTDGICMDEKDNMYVADFSANAIARITPDRKIVRIAQSPDCDGSNGGLDQPGEPIVWNGKLIISCFDIVTGPDKINTKHDKPYTLAQLDLENN</sequence>